<proteinExistence type="predicted"/>
<keyword evidence="2" id="KW-1185">Reference proteome</keyword>
<dbReference type="EMBL" id="JBHSQJ010000047">
    <property type="protein sequence ID" value="MFC5907999.1"/>
    <property type="molecule type" value="Genomic_DNA"/>
</dbReference>
<organism evidence="1 2">
    <name type="scientific">Streptacidiphilus monticola</name>
    <dbReference type="NCBI Taxonomy" id="2161674"/>
    <lineage>
        <taxon>Bacteria</taxon>
        <taxon>Bacillati</taxon>
        <taxon>Actinomycetota</taxon>
        <taxon>Actinomycetes</taxon>
        <taxon>Kitasatosporales</taxon>
        <taxon>Streptomycetaceae</taxon>
        <taxon>Streptacidiphilus</taxon>
    </lineage>
</organism>
<accession>A0ABW1G2Z4</accession>
<reference evidence="2" key="1">
    <citation type="journal article" date="2019" name="Int. J. Syst. Evol. Microbiol.">
        <title>The Global Catalogue of Microorganisms (GCM) 10K type strain sequencing project: providing services to taxonomists for standard genome sequencing and annotation.</title>
        <authorList>
            <consortium name="The Broad Institute Genomics Platform"/>
            <consortium name="The Broad Institute Genome Sequencing Center for Infectious Disease"/>
            <person name="Wu L."/>
            <person name="Ma J."/>
        </authorList>
    </citation>
    <scope>NUCLEOTIDE SEQUENCE [LARGE SCALE GENOMIC DNA]</scope>
    <source>
        <strain evidence="2">JCM 4816</strain>
    </source>
</reference>
<name>A0ABW1G2Z4_9ACTN</name>
<evidence type="ECO:0000313" key="2">
    <source>
        <dbReference type="Proteomes" id="UP001596174"/>
    </source>
</evidence>
<sequence length="88" mass="10164">MGLVVQLLTLPLSPVRGVVWVLDKVVQQAEREYYDPEPVQARLADLERARDEGRIEADEFDRQEEELLARLEEIRLYQLRQGGMQGGL</sequence>
<dbReference type="Proteomes" id="UP001596174">
    <property type="component" value="Unassembled WGS sequence"/>
</dbReference>
<dbReference type="RefSeq" id="WP_380582979.1">
    <property type="nucleotide sequence ID" value="NZ_JBHSQJ010000047.1"/>
</dbReference>
<dbReference type="InterPro" id="IPR007804">
    <property type="entry name" value="GvpG"/>
</dbReference>
<dbReference type="Pfam" id="PF05120">
    <property type="entry name" value="GvpG"/>
    <property type="match status" value="1"/>
</dbReference>
<gene>
    <name evidence="1" type="ORF">ACFP3V_12345</name>
</gene>
<protein>
    <submittedName>
        <fullName evidence="1">Gas vesicle protein GvpG</fullName>
    </submittedName>
</protein>
<comment type="caution">
    <text evidence="1">The sequence shown here is derived from an EMBL/GenBank/DDBJ whole genome shotgun (WGS) entry which is preliminary data.</text>
</comment>
<evidence type="ECO:0000313" key="1">
    <source>
        <dbReference type="EMBL" id="MFC5907999.1"/>
    </source>
</evidence>